<keyword evidence="2" id="KW-1185">Reference proteome</keyword>
<dbReference type="RefSeq" id="WP_128387084.1">
    <property type="nucleotide sequence ID" value="NZ_CP035037.1"/>
</dbReference>
<gene>
    <name evidence="1" type="ORF">Leucomu_09690</name>
</gene>
<evidence type="ECO:0008006" key="3">
    <source>
        <dbReference type="Google" id="ProtNLM"/>
    </source>
</evidence>
<dbReference type="Proteomes" id="UP000285768">
    <property type="component" value="Chromosome"/>
</dbReference>
<evidence type="ECO:0000313" key="2">
    <source>
        <dbReference type="Proteomes" id="UP000285768"/>
    </source>
</evidence>
<reference evidence="1 2" key="1">
    <citation type="submission" date="2019-01" db="EMBL/GenBank/DDBJ databases">
        <title>Leucobacter muris sp. nov. isolated from the nose of a laboratory mouse.</title>
        <authorList>
            <person name="Benga L."/>
            <person name="Sproeer C."/>
            <person name="Schumann P."/>
            <person name="Verbarg S."/>
            <person name="Bunk B."/>
            <person name="Engelhardt E."/>
            <person name="Benten P.M."/>
            <person name="Sager M."/>
        </authorList>
    </citation>
    <scope>NUCLEOTIDE SEQUENCE [LARGE SCALE GENOMIC DNA]</scope>
    <source>
        <strain evidence="1 2">DSM 101948</strain>
    </source>
</reference>
<organism evidence="1 2">
    <name type="scientific">Leucobacter muris</name>
    <dbReference type="NCBI Taxonomy" id="1935379"/>
    <lineage>
        <taxon>Bacteria</taxon>
        <taxon>Bacillati</taxon>
        <taxon>Actinomycetota</taxon>
        <taxon>Actinomycetes</taxon>
        <taxon>Micrococcales</taxon>
        <taxon>Microbacteriaceae</taxon>
        <taxon>Leucobacter</taxon>
    </lineage>
</organism>
<accession>A0ABX5QGM3</accession>
<protein>
    <recommendedName>
        <fullName evidence="3">GAF domain-containing protein</fullName>
    </recommendedName>
</protein>
<proteinExistence type="predicted"/>
<evidence type="ECO:0000313" key="1">
    <source>
        <dbReference type="EMBL" id="QAB18153.1"/>
    </source>
</evidence>
<name>A0ABX5QGM3_9MICO</name>
<sequence>MTHTIRPSDPRLSRDRVLATDADMHELIELLLERANQRQVWLFVFDDAQRVVGPLMPMDDFPESPDGLVETDDLGLVSVPHVFVDRAGMVCEVLGAASIALVWERRGSEKFTAEDRAWARALAHEATEHGPRLRAQFVLHDTGLRQLTPDDYA</sequence>
<dbReference type="EMBL" id="CP035037">
    <property type="protein sequence ID" value="QAB18153.1"/>
    <property type="molecule type" value="Genomic_DNA"/>
</dbReference>